<dbReference type="Gene3D" id="3.40.50.1820">
    <property type="entry name" value="alpha/beta hydrolase"/>
    <property type="match status" value="1"/>
</dbReference>
<evidence type="ECO:0000259" key="1">
    <source>
        <dbReference type="Pfam" id="PF12146"/>
    </source>
</evidence>
<dbReference type="GO" id="GO:0016787">
    <property type="term" value="F:hydrolase activity"/>
    <property type="evidence" value="ECO:0007669"/>
    <property type="project" value="UniProtKB-KW"/>
</dbReference>
<dbReference type="EMBL" id="CP147404">
    <property type="protein sequence ID" value="WXB92209.1"/>
    <property type="molecule type" value="Genomic_DNA"/>
</dbReference>
<dbReference type="RefSeq" id="WP_338750475.1">
    <property type="nucleotide sequence ID" value="NZ_CP147404.1"/>
</dbReference>
<proteinExistence type="predicted"/>
<feature type="domain" description="Serine aminopeptidase S33" evidence="1">
    <location>
        <begin position="13"/>
        <end position="227"/>
    </location>
</feature>
<evidence type="ECO:0000313" key="3">
    <source>
        <dbReference type="Proteomes" id="UP001387364"/>
    </source>
</evidence>
<name>A0ABZ2N3Q3_9BACI</name>
<gene>
    <name evidence="2" type="ORF">WDJ61_13220</name>
</gene>
<dbReference type="InterPro" id="IPR029058">
    <property type="entry name" value="AB_hydrolase_fold"/>
</dbReference>
<dbReference type="PANTHER" id="PTHR43798">
    <property type="entry name" value="MONOACYLGLYCEROL LIPASE"/>
    <property type="match status" value="1"/>
</dbReference>
<sequence>MIFRETGNQELDTIILLHGGGLSYWSLQQQINYLSQKFHVVTPIIDGHGEDGNTTFISIEDSADKLIKYINENHNGKVYAIYGLSLGAQIAIEIISKRKNIVEFAIIESGLVIPMKNITTLSLFMQKILYRLISQKWFAKIQAKTLNIPENMFENYYKDSQSISKQSLINSTYSNGNFYPKEHLKETNAKVLIIVGSKELKIMKKSAQVLKKTIPKSTLYIAEGMNHGGISLIHYQKHLEIIESFFCTNSVDEVAQE</sequence>
<protein>
    <submittedName>
        <fullName evidence="2">Alpha/beta hydrolase</fullName>
    </submittedName>
</protein>
<reference evidence="2 3" key="1">
    <citation type="submission" date="2024-02" db="EMBL/GenBank/DDBJ databases">
        <title>Seven novel Bacillus-like species.</title>
        <authorList>
            <person name="Liu G."/>
        </authorList>
    </citation>
    <scope>NUCLEOTIDE SEQUENCE [LARGE SCALE GENOMIC DNA]</scope>
    <source>
        <strain evidence="2 3">FJAT-52991</strain>
    </source>
</reference>
<organism evidence="2 3">
    <name type="scientific">Bacillus kandeliae</name>
    <dbReference type="NCBI Taxonomy" id="3129297"/>
    <lineage>
        <taxon>Bacteria</taxon>
        <taxon>Bacillati</taxon>
        <taxon>Bacillota</taxon>
        <taxon>Bacilli</taxon>
        <taxon>Bacillales</taxon>
        <taxon>Bacillaceae</taxon>
        <taxon>Bacillus</taxon>
    </lineage>
</organism>
<dbReference type="Proteomes" id="UP001387364">
    <property type="component" value="Chromosome"/>
</dbReference>
<keyword evidence="2" id="KW-0378">Hydrolase</keyword>
<evidence type="ECO:0000313" key="2">
    <source>
        <dbReference type="EMBL" id="WXB92209.1"/>
    </source>
</evidence>
<dbReference type="SUPFAM" id="SSF53474">
    <property type="entry name" value="alpha/beta-Hydrolases"/>
    <property type="match status" value="1"/>
</dbReference>
<keyword evidence="3" id="KW-1185">Reference proteome</keyword>
<dbReference type="PANTHER" id="PTHR43798:SF33">
    <property type="entry name" value="HYDROLASE, PUTATIVE (AFU_ORTHOLOGUE AFUA_2G14860)-RELATED"/>
    <property type="match status" value="1"/>
</dbReference>
<dbReference type="InterPro" id="IPR050266">
    <property type="entry name" value="AB_hydrolase_sf"/>
</dbReference>
<dbReference type="InterPro" id="IPR022742">
    <property type="entry name" value="Hydrolase_4"/>
</dbReference>
<dbReference type="Pfam" id="PF12146">
    <property type="entry name" value="Hydrolase_4"/>
    <property type="match status" value="1"/>
</dbReference>
<accession>A0ABZ2N3Q3</accession>